<name>A0A177DTT6_ALTAL</name>
<dbReference type="Proteomes" id="UP000077248">
    <property type="component" value="Unassembled WGS sequence"/>
</dbReference>
<sequence length="175" mass="19485">MIATDPTTPPGFAIQSPPCATDANEDDPMSNSWLSALDAADNGHHASSPEPQAAPKDTGTSFLTFYYCVHCGEGPYHISRSPYCPDCFPLSDTSQYNSHDHDSTGKPNTFHELIDPKYKTPYRQPYGQRRYCSPLVYLWVCCACGSHNSYKIDQGCAECCNHWRCSHCILYDTNS</sequence>
<protein>
    <submittedName>
        <fullName evidence="2">Uncharacterized protein</fullName>
    </submittedName>
</protein>
<evidence type="ECO:0000313" key="3">
    <source>
        <dbReference type="Proteomes" id="UP000077248"/>
    </source>
</evidence>
<dbReference type="RefSeq" id="XP_018388327.1">
    <property type="nucleotide sequence ID" value="XM_018533089.1"/>
</dbReference>
<feature type="region of interest" description="Disordered" evidence="1">
    <location>
        <begin position="1"/>
        <end position="33"/>
    </location>
</feature>
<dbReference type="EMBL" id="KV441474">
    <property type="protein sequence ID" value="OAG22906.1"/>
    <property type="molecule type" value="Genomic_DNA"/>
</dbReference>
<organism evidence="2 3">
    <name type="scientific">Alternaria alternata</name>
    <name type="common">Alternaria rot fungus</name>
    <name type="synonym">Torula alternata</name>
    <dbReference type="NCBI Taxonomy" id="5599"/>
    <lineage>
        <taxon>Eukaryota</taxon>
        <taxon>Fungi</taxon>
        <taxon>Dikarya</taxon>
        <taxon>Ascomycota</taxon>
        <taxon>Pezizomycotina</taxon>
        <taxon>Dothideomycetes</taxon>
        <taxon>Pleosporomycetidae</taxon>
        <taxon>Pleosporales</taxon>
        <taxon>Pleosporineae</taxon>
        <taxon>Pleosporaceae</taxon>
        <taxon>Alternaria</taxon>
        <taxon>Alternaria sect. Alternaria</taxon>
        <taxon>Alternaria alternata complex</taxon>
    </lineage>
</organism>
<evidence type="ECO:0000313" key="2">
    <source>
        <dbReference type="EMBL" id="OAG22906.1"/>
    </source>
</evidence>
<keyword evidence="3" id="KW-1185">Reference proteome</keyword>
<dbReference type="AlphaFoldDB" id="A0A177DTT6"/>
<proteinExistence type="predicted"/>
<accession>A0A177DTT6</accession>
<dbReference type="GeneID" id="29118683"/>
<reference evidence="2 3" key="1">
    <citation type="submission" date="2016-05" db="EMBL/GenBank/DDBJ databases">
        <title>Comparative analysis of secretome profiles of manganese(II)-oxidizing ascomycete fungi.</title>
        <authorList>
            <consortium name="DOE Joint Genome Institute"/>
            <person name="Zeiner C.A."/>
            <person name="Purvine S.O."/>
            <person name="Zink E.M."/>
            <person name="Wu S."/>
            <person name="Pasa-Tolic L."/>
            <person name="Chaput D.L."/>
            <person name="Haridas S."/>
            <person name="Grigoriev I.V."/>
            <person name="Santelli C.M."/>
            <person name="Hansel C.M."/>
        </authorList>
    </citation>
    <scope>NUCLEOTIDE SEQUENCE [LARGE SCALE GENOMIC DNA]</scope>
    <source>
        <strain evidence="2 3">SRC1lrK2f</strain>
    </source>
</reference>
<dbReference type="VEuPathDB" id="FungiDB:CC77DRAFT_750882"/>
<dbReference type="KEGG" id="aalt:CC77DRAFT_750882"/>
<evidence type="ECO:0000256" key="1">
    <source>
        <dbReference type="SAM" id="MobiDB-lite"/>
    </source>
</evidence>
<gene>
    <name evidence="2" type="ORF">CC77DRAFT_750882</name>
</gene>